<gene>
    <name evidence="1" type="ORF">AS888_19015</name>
</gene>
<sequence length="116" mass="13997">MKVSENRKKYYIWLPTGEITQDRESSPWNFEIEATDNEVIQLRELFDYNYSVGEENFYRAHVPYLQYHFDRENDKQDITLQKIYEMIHQLGTEEGRRHIESMGILQAKPTDDGLEY</sequence>
<protein>
    <submittedName>
        <fullName evidence="1">Hydrolase</fullName>
    </submittedName>
</protein>
<evidence type="ECO:0000313" key="1">
    <source>
        <dbReference type="EMBL" id="KWW20455.1"/>
    </source>
</evidence>
<dbReference type="AlphaFoldDB" id="A0A109MZ01"/>
<organism evidence="1 2">
    <name type="scientific">Peribacillus simplex</name>
    <dbReference type="NCBI Taxonomy" id="1478"/>
    <lineage>
        <taxon>Bacteria</taxon>
        <taxon>Bacillati</taxon>
        <taxon>Bacillota</taxon>
        <taxon>Bacilli</taxon>
        <taxon>Bacillales</taxon>
        <taxon>Bacillaceae</taxon>
        <taxon>Peribacillus</taxon>
    </lineage>
</organism>
<dbReference type="GO" id="GO:0016787">
    <property type="term" value="F:hydrolase activity"/>
    <property type="evidence" value="ECO:0007669"/>
    <property type="project" value="UniProtKB-KW"/>
</dbReference>
<dbReference type="RefSeq" id="WP_061142081.1">
    <property type="nucleotide sequence ID" value="NZ_LNNH01000017.1"/>
</dbReference>
<comment type="caution">
    <text evidence="1">The sequence shown here is derived from an EMBL/GenBank/DDBJ whole genome shotgun (WGS) entry which is preliminary data.</text>
</comment>
<evidence type="ECO:0000313" key="2">
    <source>
        <dbReference type="Proteomes" id="UP000064189"/>
    </source>
</evidence>
<dbReference type="EMBL" id="LNNH01000017">
    <property type="protein sequence ID" value="KWW20455.1"/>
    <property type="molecule type" value="Genomic_DNA"/>
</dbReference>
<dbReference type="Proteomes" id="UP000064189">
    <property type="component" value="Unassembled WGS sequence"/>
</dbReference>
<proteinExistence type="predicted"/>
<keyword evidence="2" id="KW-1185">Reference proteome</keyword>
<accession>A0A109MZ01</accession>
<keyword evidence="1" id="KW-0378">Hydrolase</keyword>
<name>A0A109MZ01_9BACI</name>
<reference evidence="1 2" key="1">
    <citation type="submission" date="2015-11" db="EMBL/GenBank/DDBJ databases">
        <title>Genome Sequence of Bacillus simplex strain VanAntwerpen2.</title>
        <authorList>
            <person name="Couger M.B."/>
        </authorList>
    </citation>
    <scope>NUCLEOTIDE SEQUENCE [LARGE SCALE GENOMIC DNA]</scope>
    <source>
        <strain evidence="1 2">VanAntwerpen02</strain>
    </source>
</reference>